<dbReference type="Pfam" id="PF13517">
    <property type="entry name" value="FG-GAP_3"/>
    <property type="match status" value="1"/>
</dbReference>
<dbReference type="EMBL" id="UINC01002922">
    <property type="protein sequence ID" value="SVA01624.1"/>
    <property type="molecule type" value="Genomic_DNA"/>
</dbReference>
<name>A0A381SDQ8_9ZZZZ</name>
<evidence type="ECO:0000256" key="1">
    <source>
        <dbReference type="ARBA" id="ARBA00022729"/>
    </source>
</evidence>
<accession>A0A381SDQ8</accession>
<dbReference type="SUPFAM" id="SSF69318">
    <property type="entry name" value="Integrin alpha N-terminal domain"/>
    <property type="match status" value="1"/>
</dbReference>
<dbReference type="PANTHER" id="PTHR44103">
    <property type="entry name" value="PROPROTEIN CONVERTASE P"/>
    <property type="match status" value="1"/>
</dbReference>
<proteinExistence type="predicted"/>
<dbReference type="InterPro" id="IPR028994">
    <property type="entry name" value="Integrin_alpha_N"/>
</dbReference>
<evidence type="ECO:0000313" key="3">
    <source>
        <dbReference type="EMBL" id="SVA01624.1"/>
    </source>
</evidence>
<dbReference type="AlphaFoldDB" id="A0A381SDQ8"/>
<dbReference type="Gene3D" id="2.60.40.4070">
    <property type="match status" value="1"/>
</dbReference>
<feature type="domain" description="FlgD/Vpr Ig-like" evidence="2">
    <location>
        <begin position="489"/>
        <end position="548"/>
    </location>
</feature>
<dbReference type="NCBIfam" id="TIGR04183">
    <property type="entry name" value="Por_Secre_tail"/>
    <property type="match status" value="1"/>
</dbReference>
<dbReference type="InterPro" id="IPR013517">
    <property type="entry name" value="FG-GAP"/>
</dbReference>
<dbReference type="InterPro" id="IPR026444">
    <property type="entry name" value="Secre_tail"/>
</dbReference>
<keyword evidence="1" id="KW-0732">Signal</keyword>
<dbReference type="Gene3D" id="2.130.10.130">
    <property type="entry name" value="Integrin alpha, N-terminal"/>
    <property type="match status" value="1"/>
</dbReference>
<evidence type="ECO:0000259" key="2">
    <source>
        <dbReference type="Pfam" id="PF13860"/>
    </source>
</evidence>
<protein>
    <recommendedName>
        <fullName evidence="2">FlgD/Vpr Ig-like domain-containing protein</fullName>
    </recommendedName>
</protein>
<reference evidence="3" key="1">
    <citation type="submission" date="2018-05" db="EMBL/GenBank/DDBJ databases">
        <authorList>
            <person name="Lanie J.A."/>
            <person name="Ng W.-L."/>
            <person name="Kazmierczak K.M."/>
            <person name="Andrzejewski T.M."/>
            <person name="Davidsen T.M."/>
            <person name="Wayne K.J."/>
            <person name="Tettelin H."/>
            <person name="Glass J.I."/>
            <person name="Rusch D."/>
            <person name="Podicherti R."/>
            <person name="Tsui H.-C.T."/>
            <person name="Winkler M.E."/>
        </authorList>
    </citation>
    <scope>NUCLEOTIDE SEQUENCE</scope>
</reference>
<dbReference type="Pfam" id="PF13860">
    <property type="entry name" value="FlgD_ig"/>
    <property type="match status" value="1"/>
</dbReference>
<gene>
    <name evidence="3" type="ORF">METZ01_LOCUS54478</name>
</gene>
<dbReference type="PANTHER" id="PTHR44103:SF1">
    <property type="entry name" value="PROPROTEIN CONVERTASE P"/>
    <property type="match status" value="1"/>
</dbReference>
<organism evidence="3">
    <name type="scientific">marine metagenome</name>
    <dbReference type="NCBI Taxonomy" id="408172"/>
    <lineage>
        <taxon>unclassified sequences</taxon>
        <taxon>metagenomes</taxon>
        <taxon>ecological metagenomes</taxon>
    </lineage>
</organism>
<dbReference type="InterPro" id="IPR025965">
    <property type="entry name" value="FlgD/Vpr_Ig-like"/>
</dbReference>
<sequence length="562" mass="62388">MNKKHWTRLIILYFPLTLLLATDIDSSYSVKWQTIPWGSGGLEPAGPPWSMVGPYDFDNDGYGDFIVASAYTGVFCNDVIHYEAVADDSIDIKWVYTFSTLSCQYDNYSSVAVGDIDNDQNPEILALMDTRPGVSGQDGLQIFEWDPTSLSFPDTPTATWSMLLDSVWEASQILVEDIDNDGNQEIIVSVMDGPWGSTGSSRIMIIELENGDLSDPVWNIEYEDPVTTNWSGYNISVGDLDQDGLKEIYTVAYEYYHIIIYENLGTPDEYDYQTDFYVTNEVSERANQSIVIADLDSNGTNEMFAVTSGTNSLTGTLLTPGYFYAVICSTGVDSLTFANFHYLAEYPGGLRQLSIGDADQDGKPNLYIAGHYNEAVFDWEYNGGNLDDVGSYSQTMIFMDDTTDNFTPNNDQGKVRVAKLFSGDIDNDGNGDVIFSSASFATDKPQLFMVEHEEEVIVVNIDHNDSDIIPNKVSLEQNFPNPFNPATAFQYNLAESGIIELTITDIIGRKVTTLISGYQRSGNHNVLWTGKDSNGNQVPSGIYFYNLKSGSNIITKKMTLSK</sequence>